<organism evidence="2 3">
    <name type="scientific">Pterulicium gracile</name>
    <dbReference type="NCBI Taxonomy" id="1884261"/>
    <lineage>
        <taxon>Eukaryota</taxon>
        <taxon>Fungi</taxon>
        <taxon>Dikarya</taxon>
        <taxon>Basidiomycota</taxon>
        <taxon>Agaricomycotina</taxon>
        <taxon>Agaricomycetes</taxon>
        <taxon>Agaricomycetidae</taxon>
        <taxon>Agaricales</taxon>
        <taxon>Pleurotineae</taxon>
        <taxon>Pterulaceae</taxon>
        <taxon>Pterulicium</taxon>
    </lineage>
</organism>
<proteinExistence type="predicted"/>
<evidence type="ECO:0000313" key="3">
    <source>
        <dbReference type="Proteomes" id="UP000305067"/>
    </source>
</evidence>
<sequence length="224" mass="24418">MFNLIRRISGSVHPRSDRPWNDDPTSNAPTLRKRRRDSSEHVRDEEEEARKKRAKPIVEEEPREGLQGEILSAAGPSATEPEKETPEVKEVIQGVQEVELEDKPTTAPENIPLPADEPDDLQDPATSPPPSDKGDPVTVEPTSETAEKHEQADVLSSATTVPTPVPETQEKAEKADDVNATNTDDTAKLLVADDSNVAEPRSSKDTEEQKAKSTSPEPEAAAKP</sequence>
<reference evidence="2 3" key="1">
    <citation type="journal article" date="2019" name="Nat. Ecol. Evol.">
        <title>Megaphylogeny resolves global patterns of mushroom evolution.</title>
        <authorList>
            <person name="Varga T."/>
            <person name="Krizsan K."/>
            <person name="Foldi C."/>
            <person name="Dima B."/>
            <person name="Sanchez-Garcia M."/>
            <person name="Sanchez-Ramirez S."/>
            <person name="Szollosi G.J."/>
            <person name="Szarkandi J.G."/>
            <person name="Papp V."/>
            <person name="Albert L."/>
            <person name="Andreopoulos W."/>
            <person name="Angelini C."/>
            <person name="Antonin V."/>
            <person name="Barry K.W."/>
            <person name="Bougher N.L."/>
            <person name="Buchanan P."/>
            <person name="Buyck B."/>
            <person name="Bense V."/>
            <person name="Catcheside P."/>
            <person name="Chovatia M."/>
            <person name="Cooper J."/>
            <person name="Damon W."/>
            <person name="Desjardin D."/>
            <person name="Finy P."/>
            <person name="Geml J."/>
            <person name="Haridas S."/>
            <person name="Hughes K."/>
            <person name="Justo A."/>
            <person name="Karasinski D."/>
            <person name="Kautmanova I."/>
            <person name="Kiss B."/>
            <person name="Kocsube S."/>
            <person name="Kotiranta H."/>
            <person name="LaButti K.M."/>
            <person name="Lechner B.E."/>
            <person name="Liimatainen K."/>
            <person name="Lipzen A."/>
            <person name="Lukacs Z."/>
            <person name="Mihaltcheva S."/>
            <person name="Morgado L.N."/>
            <person name="Niskanen T."/>
            <person name="Noordeloos M.E."/>
            <person name="Ohm R.A."/>
            <person name="Ortiz-Santana B."/>
            <person name="Ovrebo C."/>
            <person name="Racz N."/>
            <person name="Riley R."/>
            <person name="Savchenko A."/>
            <person name="Shiryaev A."/>
            <person name="Soop K."/>
            <person name="Spirin V."/>
            <person name="Szebenyi C."/>
            <person name="Tomsovsky M."/>
            <person name="Tulloss R.E."/>
            <person name="Uehling J."/>
            <person name="Grigoriev I.V."/>
            <person name="Vagvolgyi C."/>
            <person name="Papp T."/>
            <person name="Martin F.M."/>
            <person name="Miettinen O."/>
            <person name="Hibbett D.S."/>
            <person name="Nagy L.G."/>
        </authorList>
    </citation>
    <scope>NUCLEOTIDE SEQUENCE [LARGE SCALE GENOMIC DNA]</scope>
    <source>
        <strain evidence="2 3">CBS 309.79</strain>
    </source>
</reference>
<feature type="compositionally biased region" description="Basic and acidic residues" evidence="1">
    <location>
        <begin position="37"/>
        <end position="66"/>
    </location>
</feature>
<feature type="compositionally biased region" description="Basic and acidic residues" evidence="1">
    <location>
        <begin position="168"/>
        <end position="177"/>
    </location>
</feature>
<feature type="compositionally biased region" description="Basic and acidic residues" evidence="1">
    <location>
        <begin position="201"/>
        <end position="211"/>
    </location>
</feature>
<feature type="region of interest" description="Disordered" evidence="1">
    <location>
        <begin position="1"/>
        <end position="224"/>
    </location>
</feature>
<evidence type="ECO:0000313" key="2">
    <source>
        <dbReference type="EMBL" id="TFL03894.1"/>
    </source>
</evidence>
<dbReference type="AlphaFoldDB" id="A0A5C3QZS4"/>
<accession>A0A5C3QZS4</accession>
<dbReference type="Proteomes" id="UP000305067">
    <property type="component" value="Unassembled WGS sequence"/>
</dbReference>
<dbReference type="OrthoDB" id="3269227at2759"/>
<feature type="compositionally biased region" description="Basic and acidic residues" evidence="1">
    <location>
        <begin position="80"/>
        <end position="90"/>
    </location>
</feature>
<keyword evidence="3" id="KW-1185">Reference proteome</keyword>
<protein>
    <submittedName>
        <fullName evidence="2">Uncharacterized protein</fullName>
    </submittedName>
</protein>
<evidence type="ECO:0000256" key="1">
    <source>
        <dbReference type="SAM" id="MobiDB-lite"/>
    </source>
</evidence>
<dbReference type="EMBL" id="ML178819">
    <property type="protein sequence ID" value="TFL03894.1"/>
    <property type="molecule type" value="Genomic_DNA"/>
</dbReference>
<dbReference type="STRING" id="1884261.A0A5C3QZS4"/>
<name>A0A5C3QZS4_9AGAR</name>
<gene>
    <name evidence="2" type="ORF">BDV98DRAFT_590770</name>
</gene>